<dbReference type="AlphaFoldDB" id="A0A6J2PWU9"/>
<evidence type="ECO:0000313" key="6">
    <source>
        <dbReference type="RefSeq" id="XP_029290597.1"/>
    </source>
</evidence>
<sequence>MDTIEAIVSIAAEIYTIVENVKANKKRCHRVCYRVKALEDLLQSIKKMKQISDEVKKTLGELSLTLISAKELIEKYSRDTWYKLILKNSSYQDEFNCVNDRLTDAFQSLSGALQVEQGNVLQKVFEQGSRKDEDEVDRNEDDNKLKNSLQQYIEDKEKELKDLKIKVEKVLDVLKKPSIINEKIRMIKQEELEYKPKDGISKTPFMTTSTSEVYRGEFCGFPVAIKRYFDPVTTDLRKVERIFNKEVKTMKRFESPNILRMFGICRQDRPSPQFLIIMEYCEKGSLRQVLDSGCTLTWITKACMCRDAARGLYRLHHTEVKSNVHGCINSSKFLVAKDNTVKLGGFELTETETSLRKTKEVKVIRSMSYSSPEMLADINKMYCKECEIYSFGIVLWEVATGHKPFDGLSNKEIDQKVNKEKFQEPLPDDCPKELGDLINACRAYDPFHRPSAGVLLDKLQSVVTQLEK</sequence>
<evidence type="ECO:0000259" key="4">
    <source>
        <dbReference type="PROSITE" id="PS50011"/>
    </source>
</evidence>
<dbReference type="PANTHER" id="PTHR44329">
    <property type="entry name" value="SERINE/THREONINE-PROTEIN KINASE TNNI3K-RELATED"/>
    <property type="match status" value="1"/>
</dbReference>
<reference evidence="6 7" key="1">
    <citation type="submission" date="2025-04" db="UniProtKB">
        <authorList>
            <consortium name="RefSeq"/>
        </authorList>
    </citation>
    <scope>IDENTIFICATION</scope>
</reference>
<dbReference type="Gene3D" id="1.10.510.10">
    <property type="entry name" value="Transferase(Phosphotransferase) domain 1"/>
    <property type="match status" value="1"/>
</dbReference>
<dbReference type="InterPro" id="IPR054000">
    <property type="entry name" value="MLKL_N"/>
</dbReference>
<proteinExistence type="predicted"/>
<accession>A0A6J2PWU9</accession>
<dbReference type="InterPro" id="IPR051681">
    <property type="entry name" value="Ser/Thr_Kinases-Pseudokinases"/>
</dbReference>
<dbReference type="Pfam" id="PF07714">
    <property type="entry name" value="PK_Tyr_Ser-Thr"/>
    <property type="match status" value="1"/>
</dbReference>
<dbReference type="InterPro" id="IPR036537">
    <property type="entry name" value="Adaptor_Cbl_N_dom_sf"/>
</dbReference>
<evidence type="ECO:0000256" key="2">
    <source>
        <dbReference type="ARBA" id="ARBA00022840"/>
    </source>
</evidence>
<feature type="domain" description="Protein kinase" evidence="4">
    <location>
        <begin position="194"/>
        <end position="463"/>
    </location>
</feature>
<dbReference type="KEGG" id="cgob:115010231"/>
<dbReference type="GO" id="GO:0007166">
    <property type="term" value="P:cell surface receptor signaling pathway"/>
    <property type="evidence" value="ECO:0007669"/>
    <property type="project" value="InterPro"/>
</dbReference>
<dbReference type="GeneTree" id="ENSGT00390000016453"/>
<dbReference type="GO" id="GO:0005524">
    <property type="term" value="F:ATP binding"/>
    <property type="evidence" value="ECO:0007669"/>
    <property type="project" value="UniProtKB-KW"/>
</dbReference>
<dbReference type="PROSITE" id="PS50011">
    <property type="entry name" value="PROTEIN_KINASE_DOM"/>
    <property type="match status" value="1"/>
</dbReference>
<dbReference type="RefSeq" id="XP_029290598.1">
    <property type="nucleotide sequence ID" value="XM_029434738.1"/>
</dbReference>
<keyword evidence="2" id="KW-0067">ATP-binding</keyword>
<dbReference type="Pfam" id="PF22215">
    <property type="entry name" value="MLKL_N"/>
    <property type="match status" value="1"/>
</dbReference>
<keyword evidence="3" id="KW-0175">Coiled coil</keyword>
<dbReference type="PANTHER" id="PTHR44329:SF298">
    <property type="entry name" value="MIXED LINEAGE KINASE DOMAIN-LIKE PROTEIN"/>
    <property type="match status" value="1"/>
</dbReference>
<evidence type="ECO:0000256" key="1">
    <source>
        <dbReference type="ARBA" id="ARBA00022741"/>
    </source>
</evidence>
<dbReference type="Proteomes" id="UP000504630">
    <property type="component" value="Chromosome 6"/>
</dbReference>
<dbReference type="GeneID" id="115010231"/>
<dbReference type="RefSeq" id="XP_029290597.1">
    <property type="nucleotide sequence ID" value="XM_029434737.1"/>
</dbReference>
<evidence type="ECO:0000256" key="3">
    <source>
        <dbReference type="SAM" id="Coils"/>
    </source>
</evidence>
<dbReference type="GO" id="GO:0004672">
    <property type="term" value="F:protein kinase activity"/>
    <property type="evidence" value="ECO:0007669"/>
    <property type="project" value="InterPro"/>
</dbReference>
<evidence type="ECO:0000313" key="7">
    <source>
        <dbReference type="RefSeq" id="XP_029290598.1"/>
    </source>
</evidence>
<dbReference type="SUPFAM" id="SSF56112">
    <property type="entry name" value="Protein kinase-like (PK-like)"/>
    <property type="match status" value="1"/>
</dbReference>
<feature type="coiled-coil region" evidence="3">
    <location>
        <begin position="146"/>
        <end position="173"/>
    </location>
</feature>
<gene>
    <name evidence="6 7" type="primary">mlkl</name>
</gene>
<dbReference type="Gene3D" id="3.30.200.20">
    <property type="entry name" value="Phosphorylase Kinase, domain 1"/>
    <property type="match status" value="1"/>
</dbReference>
<dbReference type="CDD" id="cd21037">
    <property type="entry name" value="MLKL_NTD"/>
    <property type="match status" value="1"/>
</dbReference>
<organism evidence="5 7">
    <name type="scientific">Cottoperca gobio</name>
    <name type="common">Frogmouth</name>
    <name type="synonym">Aphritis gobio</name>
    <dbReference type="NCBI Taxonomy" id="56716"/>
    <lineage>
        <taxon>Eukaryota</taxon>
        <taxon>Metazoa</taxon>
        <taxon>Chordata</taxon>
        <taxon>Craniata</taxon>
        <taxon>Vertebrata</taxon>
        <taxon>Euteleostomi</taxon>
        <taxon>Actinopterygii</taxon>
        <taxon>Neopterygii</taxon>
        <taxon>Teleostei</taxon>
        <taxon>Neoteleostei</taxon>
        <taxon>Acanthomorphata</taxon>
        <taxon>Eupercaria</taxon>
        <taxon>Perciformes</taxon>
        <taxon>Notothenioidei</taxon>
        <taxon>Bovichtidae</taxon>
        <taxon>Cottoperca</taxon>
    </lineage>
</organism>
<dbReference type="InterPro" id="IPR059179">
    <property type="entry name" value="MLKL-like_MCAfunc"/>
</dbReference>
<name>A0A6J2PWU9_COTGO</name>
<dbReference type="GO" id="GO:0097527">
    <property type="term" value="P:necroptotic signaling pathway"/>
    <property type="evidence" value="ECO:0007669"/>
    <property type="project" value="TreeGrafter"/>
</dbReference>
<dbReference type="InterPro" id="IPR011009">
    <property type="entry name" value="Kinase-like_dom_sf"/>
</dbReference>
<dbReference type="Gene3D" id="1.20.930.20">
    <property type="entry name" value="Adaptor protein Cbl, N-terminal domain"/>
    <property type="match status" value="1"/>
</dbReference>
<keyword evidence="1" id="KW-0547">Nucleotide-binding</keyword>
<dbReference type="InterPro" id="IPR001245">
    <property type="entry name" value="Ser-Thr/Tyr_kinase_cat_dom"/>
</dbReference>
<evidence type="ECO:0000313" key="5">
    <source>
        <dbReference type="Proteomes" id="UP000504630"/>
    </source>
</evidence>
<dbReference type="OrthoDB" id="4062651at2759"/>
<protein>
    <submittedName>
        <fullName evidence="6 7">Mixed lineage kinase domain-like protein</fullName>
    </submittedName>
</protein>
<dbReference type="InterPro" id="IPR000719">
    <property type="entry name" value="Prot_kinase_dom"/>
</dbReference>
<keyword evidence="5" id="KW-1185">Reference proteome</keyword>